<keyword evidence="2" id="KW-1185">Reference proteome</keyword>
<dbReference type="EMBL" id="NNAY01002268">
    <property type="protein sequence ID" value="OXU21671.1"/>
    <property type="molecule type" value="Genomic_DNA"/>
</dbReference>
<gene>
    <name evidence="1" type="ORF">TSAR_006375</name>
</gene>
<sequence>MRDGGASSFTIWESVIACMMRLDEEVFCMREIDKCACIHLLDCGRMKNEKKPSQTMNFIFKSFEKNS</sequence>
<protein>
    <submittedName>
        <fullName evidence="1">Uncharacterized protein</fullName>
    </submittedName>
</protein>
<organism evidence="1 2">
    <name type="scientific">Trichomalopsis sarcophagae</name>
    <dbReference type="NCBI Taxonomy" id="543379"/>
    <lineage>
        <taxon>Eukaryota</taxon>
        <taxon>Metazoa</taxon>
        <taxon>Ecdysozoa</taxon>
        <taxon>Arthropoda</taxon>
        <taxon>Hexapoda</taxon>
        <taxon>Insecta</taxon>
        <taxon>Pterygota</taxon>
        <taxon>Neoptera</taxon>
        <taxon>Endopterygota</taxon>
        <taxon>Hymenoptera</taxon>
        <taxon>Apocrita</taxon>
        <taxon>Proctotrupomorpha</taxon>
        <taxon>Chalcidoidea</taxon>
        <taxon>Pteromalidae</taxon>
        <taxon>Pteromalinae</taxon>
        <taxon>Trichomalopsis</taxon>
    </lineage>
</organism>
<reference evidence="1 2" key="1">
    <citation type="journal article" date="2017" name="Curr. Biol.">
        <title>The Evolution of Venom by Co-option of Single-Copy Genes.</title>
        <authorList>
            <person name="Martinson E.O."/>
            <person name="Mrinalini"/>
            <person name="Kelkar Y.D."/>
            <person name="Chang C.H."/>
            <person name="Werren J.H."/>
        </authorList>
    </citation>
    <scope>NUCLEOTIDE SEQUENCE [LARGE SCALE GENOMIC DNA]</scope>
    <source>
        <strain evidence="1 2">Alberta</strain>
        <tissue evidence="1">Whole body</tissue>
    </source>
</reference>
<accession>A0A232ETI5</accession>
<comment type="caution">
    <text evidence="1">The sequence shown here is derived from an EMBL/GenBank/DDBJ whole genome shotgun (WGS) entry which is preliminary data.</text>
</comment>
<proteinExistence type="predicted"/>
<dbReference type="AlphaFoldDB" id="A0A232ETI5"/>
<name>A0A232ETI5_9HYME</name>
<evidence type="ECO:0000313" key="1">
    <source>
        <dbReference type="EMBL" id="OXU21671.1"/>
    </source>
</evidence>
<dbReference type="Proteomes" id="UP000215335">
    <property type="component" value="Unassembled WGS sequence"/>
</dbReference>
<evidence type="ECO:0000313" key="2">
    <source>
        <dbReference type="Proteomes" id="UP000215335"/>
    </source>
</evidence>